<protein>
    <recommendedName>
        <fullName evidence="4">Fimbrillin family protein</fullName>
    </recommendedName>
</protein>
<dbReference type="Proteomes" id="UP000029525">
    <property type="component" value="Unassembled WGS sequence"/>
</dbReference>
<accession>A0A096AA68</accession>
<evidence type="ECO:0000313" key="2">
    <source>
        <dbReference type="EMBL" id="KGF43780.1"/>
    </source>
</evidence>
<sequence length="522" mass="59085">MSCSQDMESNIEKKTTLGGEVSLNFSANEHGTHGTRGTMYDAITFIPNDDQFGVQGYTNDEGFEKMGNDPNFIDNGHTTKNGKVVAKNAAVWSNAKKYVQMVGTYPFLKGDNSIVKMGKDTYKVTFTPETDVRKEKDLMLGKSDIKVELVDGDREPVNIKLHHALTAVNFTLGDKRTTGLKIVGIKLSGVAGKSECKANLATNTFDWEVIEKEKTYSLKVGGAGIRTTVQNMTQVTGIKDSEGKYDNFSFLMIPQKLGPNAKATIYLEIDTNPNEEDDKQKKYPTKPDTRKKRKKVTLNLAGKEWNANQPINYIIEDKLYNDDAETKYHFEANGYEKRYVSNDMKVSSAGYYKKGADGKLNKVSPKQRNDEGVQKYYKTKTCTYGVFEVKGFKSYATGIEYWKLKEYVEIFPAKQTWKITKYEWKCDDNTTGMATTQPNWLKYEFKDNGDPRKFTGNFTFTIDPQTCPKNIVTVDMTFHQAGNDKELKVTLAFSIPFPYTEADTKSLIPEDKIKNRQLKSEK</sequence>
<feature type="compositionally biased region" description="Basic and acidic residues" evidence="1">
    <location>
        <begin position="278"/>
        <end position="288"/>
    </location>
</feature>
<name>A0A096AA68_9BACT</name>
<evidence type="ECO:0008006" key="4">
    <source>
        <dbReference type="Google" id="ProtNLM"/>
    </source>
</evidence>
<organism evidence="2 3">
    <name type="scientific">Prevotella bivia DNF00320</name>
    <dbReference type="NCBI Taxonomy" id="1401068"/>
    <lineage>
        <taxon>Bacteria</taxon>
        <taxon>Pseudomonadati</taxon>
        <taxon>Bacteroidota</taxon>
        <taxon>Bacteroidia</taxon>
        <taxon>Bacteroidales</taxon>
        <taxon>Prevotellaceae</taxon>
        <taxon>Prevotella</taxon>
    </lineage>
</organism>
<comment type="caution">
    <text evidence="2">The sequence shown here is derived from an EMBL/GenBank/DDBJ whole genome shotgun (WGS) entry which is preliminary data.</text>
</comment>
<dbReference type="AlphaFoldDB" id="A0A096AA68"/>
<evidence type="ECO:0000256" key="1">
    <source>
        <dbReference type="SAM" id="MobiDB-lite"/>
    </source>
</evidence>
<evidence type="ECO:0000313" key="3">
    <source>
        <dbReference type="Proteomes" id="UP000029525"/>
    </source>
</evidence>
<proteinExistence type="predicted"/>
<dbReference type="EMBL" id="JRNQ01000066">
    <property type="protein sequence ID" value="KGF43780.1"/>
    <property type="molecule type" value="Genomic_DNA"/>
</dbReference>
<feature type="region of interest" description="Disordered" evidence="1">
    <location>
        <begin position="273"/>
        <end position="294"/>
    </location>
</feature>
<gene>
    <name evidence="2" type="ORF">HMPREF0647_08985</name>
</gene>
<reference evidence="2 3" key="1">
    <citation type="submission" date="2014-07" db="EMBL/GenBank/DDBJ databases">
        <authorList>
            <person name="McCorrison J."/>
            <person name="Sanka R."/>
            <person name="Torralba M."/>
            <person name="Gillis M."/>
            <person name="Haft D.H."/>
            <person name="Methe B."/>
            <person name="Sutton G."/>
            <person name="Nelson K.E."/>
        </authorList>
    </citation>
    <scope>NUCLEOTIDE SEQUENCE [LARGE SCALE GENOMIC DNA]</scope>
    <source>
        <strain evidence="2 3">DNF00320</strain>
    </source>
</reference>